<evidence type="ECO:0000313" key="2">
    <source>
        <dbReference type="Proteomes" id="UP000538507"/>
    </source>
</evidence>
<reference evidence="1 2" key="1">
    <citation type="submission" date="2020-08" db="EMBL/GenBank/DDBJ databases">
        <title>Genomic Encyclopedia of Type Strains, Phase IV (KMG-V): Genome sequencing to study the core and pangenomes of soil and plant-associated prokaryotes.</title>
        <authorList>
            <person name="Whitman W."/>
        </authorList>
    </citation>
    <scope>NUCLEOTIDE SEQUENCE [LARGE SCALE GENOMIC DNA]</scope>
    <source>
        <strain evidence="1 2">SEMIA 415</strain>
    </source>
</reference>
<comment type="caution">
    <text evidence="1">The sequence shown here is derived from an EMBL/GenBank/DDBJ whole genome shotgun (WGS) entry which is preliminary data.</text>
</comment>
<organism evidence="1 2">
    <name type="scientific">Rhizobium leguminosarum</name>
    <dbReference type="NCBI Taxonomy" id="384"/>
    <lineage>
        <taxon>Bacteria</taxon>
        <taxon>Pseudomonadati</taxon>
        <taxon>Pseudomonadota</taxon>
        <taxon>Alphaproteobacteria</taxon>
        <taxon>Hyphomicrobiales</taxon>
        <taxon>Rhizobiaceae</taxon>
        <taxon>Rhizobium/Agrobacterium group</taxon>
        <taxon>Rhizobium</taxon>
    </lineage>
</organism>
<proteinExistence type="predicted"/>
<dbReference type="AlphaFoldDB" id="A0AAE2MKS1"/>
<dbReference type="EMBL" id="JACIGO010000003">
    <property type="protein sequence ID" value="MBB4291423.1"/>
    <property type="molecule type" value="Genomic_DNA"/>
</dbReference>
<name>A0AAE2MKS1_RHILE</name>
<sequence>MTTVDLYRLARYSKPDFKTEKYEKPGPNHFVRPNLFARPVFVGPDAAIEIDGDAVQGYINGVPSAPGGQLANLIHRYRERIVGAASTFIDNGAQKIVIAGTWHHIDFDLAPRFEGCLTHVVAKDGSVSTKLYDERVFEWDETPHRVGYGFTTLMYGELIDFAEELHAMADNEVCKSRGRYMGASGLCAVGGMIWCTNDDLRTPVLYSAATCTSEVEFELDEEEEEYLAGQPIIGDGTLATAIASKLSDLKNEPGWFRGKDVDRLSHRPRKLRLSEVPDAIDAIGYWVQVRCGGTAVNSAFRLFGGVSEWQHEVLEKTTDADANDYLGNLYASDWIYDPTHLEPDREIRLLALGPVPCLSSVPL</sequence>
<accession>A0AAE2MKS1</accession>
<gene>
    <name evidence="1" type="ORF">GGE16_003482</name>
</gene>
<protein>
    <submittedName>
        <fullName evidence="1">Uncharacterized protein</fullName>
    </submittedName>
</protein>
<dbReference type="RefSeq" id="WP_183608243.1">
    <property type="nucleotide sequence ID" value="NZ_JACHAZ010000001.1"/>
</dbReference>
<evidence type="ECO:0000313" key="1">
    <source>
        <dbReference type="EMBL" id="MBB4291423.1"/>
    </source>
</evidence>
<dbReference type="Proteomes" id="UP000538507">
    <property type="component" value="Unassembled WGS sequence"/>
</dbReference>